<dbReference type="InterPro" id="IPR042089">
    <property type="entry name" value="Peptidase_M13_dom_2"/>
</dbReference>
<accession>A0A2B4SSU4</accession>
<dbReference type="PANTHER" id="PTHR11733">
    <property type="entry name" value="ZINC METALLOPROTEASE FAMILY M13 NEPRILYSIN-RELATED"/>
    <property type="match status" value="1"/>
</dbReference>
<dbReference type="OrthoDB" id="6475849at2759"/>
<keyword evidence="4" id="KW-1185">Reference proteome</keyword>
<evidence type="ECO:0000256" key="1">
    <source>
        <dbReference type="SAM" id="Phobius"/>
    </source>
</evidence>
<evidence type="ECO:0000259" key="2">
    <source>
        <dbReference type="Pfam" id="PF05649"/>
    </source>
</evidence>
<dbReference type="EMBL" id="LSMT01000029">
    <property type="protein sequence ID" value="PFX31970.1"/>
    <property type="molecule type" value="Genomic_DNA"/>
</dbReference>
<feature type="transmembrane region" description="Helical" evidence="1">
    <location>
        <begin position="42"/>
        <end position="64"/>
    </location>
</feature>
<evidence type="ECO:0000313" key="4">
    <source>
        <dbReference type="Proteomes" id="UP000225706"/>
    </source>
</evidence>
<keyword evidence="1" id="KW-0472">Membrane</keyword>
<comment type="caution">
    <text evidence="3">The sequence shown here is derived from an EMBL/GenBank/DDBJ whole genome shotgun (WGS) entry which is preliminary data.</text>
</comment>
<evidence type="ECO:0000313" key="3">
    <source>
        <dbReference type="EMBL" id="PFX31970.1"/>
    </source>
</evidence>
<dbReference type="Gene3D" id="1.10.1380.10">
    <property type="entry name" value="Neutral endopeptidase , domain2"/>
    <property type="match status" value="1"/>
</dbReference>
<gene>
    <name evidence="3" type="primary">Ecel1</name>
    <name evidence="3" type="ORF">AWC38_SpisGene3230</name>
</gene>
<keyword evidence="1" id="KW-0812">Transmembrane</keyword>
<proteinExistence type="predicted"/>
<feature type="domain" description="Peptidase M13 N-terminal" evidence="2">
    <location>
        <begin position="170"/>
        <end position="391"/>
    </location>
</feature>
<dbReference type="Pfam" id="PF05649">
    <property type="entry name" value="Peptidase_M13_N"/>
    <property type="match status" value="2"/>
</dbReference>
<feature type="domain" description="Peptidase M13 N-terminal" evidence="2">
    <location>
        <begin position="116"/>
        <end position="165"/>
    </location>
</feature>
<dbReference type="InterPro" id="IPR000718">
    <property type="entry name" value="Peptidase_M13"/>
</dbReference>
<dbReference type="InterPro" id="IPR008753">
    <property type="entry name" value="Peptidase_M13_N"/>
</dbReference>
<dbReference type="PROSITE" id="PS51885">
    <property type="entry name" value="NEPRILYSIN"/>
    <property type="match status" value="1"/>
</dbReference>
<name>A0A2B4SSU4_STYPI</name>
<organism evidence="3 4">
    <name type="scientific">Stylophora pistillata</name>
    <name type="common">Smooth cauliflower coral</name>
    <dbReference type="NCBI Taxonomy" id="50429"/>
    <lineage>
        <taxon>Eukaryota</taxon>
        <taxon>Metazoa</taxon>
        <taxon>Cnidaria</taxon>
        <taxon>Anthozoa</taxon>
        <taxon>Hexacorallia</taxon>
        <taxon>Scleractinia</taxon>
        <taxon>Astrocoeniina</taxon>
        <taxon>Pocilloporidae</taxon>
        <taxon>Stylophora</taxon>
    </lineage>
</organism>
<dbReference type="GO" id="GO:0005886">
    <property type="term" value="C:plasma membrane"/>
    <property type="evidence" value="ECO:0007669"/>
    <property type="project" value="TreeGrafter"/>
</dbReference>
<dbReference type="PANTHER" id="PTHR11733:SF240">
    <property type="entry name" value="GH14155P-RELATED"/>
    <property type="match status" value="1"/>
</dbReference>
<sequence length="399" mass="45939">MADPKYRLAMEEMHLDGHSNSADDQVIRNGKPVQRNGCATPVLVFLVVLLSLACISLVVFLAMGKLQRNDEIRRSFCGTVLNASNASENVTPQCTSVQCILASANVLRTVDQSVDPCEDFFLHACGGWIKNNPIPPNEPLWNQVLALKKRNDQLLKTLLSDETVRKRYSEIDQTTHTITRDAYLANTSYHYQVREAYQKLMSELINLLGGESEWAEHQLKEVFEFEQNLSKLSATANERADRSKVYKLMTLKKLQNQTGEQTKQKFDHLGYYRAICVVDRHPDRQTEKYQQIVHSLLSKTKESRIVPHRILANYMMWQAVVQLAPHLSEEYRRAFYNYHRVVMGSTGETDIWKKCITEMSRLDNHIGDPLGVIFLDEKFEKKDKESVRALFYPGFYSRV</sequence>
<keyword evidence="1" id="KW-1133">Transmembrane helix</keyword>
<dbReference type="GO" id="GO:0004222">
    <property type="term" value="F:metalloendopeptidase activity"/>
    <property type="evidence" value="ECO:0007669"/>
    <property type="project" value="InterPro"/>
</dbReference>
<dbReference type="Proteomes" id="UP000225706">
    <property type="component" value="Unassembled WGS sequence"/>
</dbReference>
<reference evidence="4" key="1">
    <citation type="journal article" date="2017" name="bioRxiv">
        <title>Comparative analysis of the genomes of Stylophora pistillata and Acropora digitifera provides evidence for extensive differences between species of corals.</title>
        <authorList>
            <person name="Voolstra C.R."/>
            <person name="Li Y."/>
            <person name="Liew Y.J."/>
            <person name="Baumgarten S."/>
            <person name="Zoccola D."/>
            <person name="Flot J.-F."/>
            <person name="Tambutte S."/>
            <person name="Allemand D."/>
            <person name="Aranda M."/>
        </authorList>
    </citation>
    <scope>NUCLEOTIDE SEQUENCE [LARGE SCALE GENOMIC DNA]</scope>
</reference>
<dbReference type="AlphaFoldDB" id="A0A2B4SSU4"/>
<protein>
    <submittedName>
        <fullName evidence="3">Endothelin-converting enzyme-like 1</fullName>
    </submittedName>
</protein>
<dbReference type="GO" id="GO:0016485">
    <property type="term" value="P:protein processing"/>
    <property type="evidence" value="ECO:0007669"/>
    <property type="project" value="TreeGrafter"/>
</dbReference>
<dbReference type="SUPFAM" id="SSF55486">
    <property type="entry name" value="Metalloproteases ('zincins'), catalytic domain"/>
    <property type="match status" value="1"/>
</dbReference>